<evidence type="ECO:0000313" key="2">
    <source>
        <dbReference type="EMBL" id="KAG5416646.1"/>
    </source>
</evidence>
<proteinExistence type="predicted"/>
<reference evidence="2 3" key="1">
    <citation type="submission" date="2021-03" db="EMBL/GenBank/DDBJ databases">
        <authorList>
            <person name="King G.J."/>
            <person name="Bancroft I."/>
            <person name="Baten A."/>
            <person name="Bloomfield J."/>
            <person name="Borpatragohain P."/>
            <person name="He Z."/>
            <person name="Irish N."/>
            <person name="Irwin J."/>
            <person name="Liu K."/>
            <person name="Mauleon R.P."/>
            <person name="Moore J."/>
            <person name="Morris R."/>
            <person name="Ostergaard L."/>
            <person name="Wang B."/>
            <person name="Wells R."/>
        </authorList>
    </citation>
    <scope>NUCLEOTIDE SEQUENCE [LARGE SCALE GENOMIC DNA]</scope>
    <source>
        <strain evidence="2">R-o-18</strain>
        <tissue evidence="2">Leaf</tissue>
    </source>
</reference>
<dbReference type="InterPro" id="IPR014729">
    <property type="entry name" value="Rossmann-like_a/b/a_fold"/>
</dbReference>
<dbReference type="Gene3D" id="1.10.240.10">
    <property type="entry name" value="Tyrosyl-Transfer RNA Synthetase"/>
    <property type="match status" value="1"/>
</dbReference>
<comment type="caution">
    <text evidence="2">The sequence shown here is derived from an EMBL/GenBank/DDBJ whole genome shotgun (WGS) entry which is preliminary data.</text>
</comment>
<evidence type="ECO:0000313" key="3">
    <source>
        <dbReference type="Proteomes" id="UP000823674"/>
    </source>
</evidence>
<dbReference type="InterPro" id="IPR024088">
    <property type="entry name" value="Tyr-tRNA-ligase_bac-type"/>
</dbReference>
<gene>
    <name evidence="2" type="primary">A01g511550.1_BraROA</name>
    <name evidence="2" type="ORF">IGI04_004213</name>
</gene>
<accession>A0ABQ7P2Q1</accession>
<dbReference type="EMBL" id="JADBGQ010000001">
    <property type="protein sequence ID" value="KAG5416646.1"/>
    <property type="molecule type" value="Genomic_DNA"/>
</dbReference>
<dbReference type="Proteomes" id="UP000823674">
    <property type="component" value="Chromosome A01"/>
</dbReference>
<comment type="catalytic activity">
    <reaction evidence="1">
        <text>tRNA(Tyr) + L-tyrosine + ATP = L-tyrosyl-tRNA(Tyr) + AMP + diphosphate + H(+)</text>
        <dbReference type="Rhea" id="RHEA:10220"/>
        <dbReference type="Rhea" id="RHEA-COMP:9706"/>
        <dbReference type="Rhea" id="RHEA-COMP:9707"/>
        <dbReference type="ChEBI" id="CHEBI:15378"/>
        <dbReference type="ChEBI" id="CHEBI:30616"/>
        <dbReference type="ChEBI" id="CHEBI:33019"/>
        <dbReference type="ChEBI" id="CHEBI:58315"/>
        <dbReference type="ChEBI" id="CHEBI:78442"/>
        <dbReference type="ChEBI" id="CHEBI:78536"/>
        <dbReference type="ChEBI" id="CHEBI:456215"/>
        <dbReference type="EC" id="6.1.1.1"/>
    </reaction>
</comment>
<dbReference type="Gene3D" id="3.40.50.620">
    <property type="entry name" value="HUPs"/>
    <property type="match status" value="1"/>
</dbReference>
<dbReference type="PANTHER" id="PTHR11766:SF0">
    <property type="entry name" value="TYROSINE--TRNA LIGASE, MITOCHONDRIAL"/>
    <property type="match status" value="1"/>
</dbReference>
<dbReference type="PANTHER" id="PTHR11766">
    <property type="entry name" value="TYROSYL-TRNA SYNTHETASE"/>
    <property type="match status" value="1"/>
</dbReference>
<name>A0ABQ7P2Q1_BRACM</name>
<dbReference type="SUPFAM" id="SSF52374">
    <property type="entry name" value="Nucleotidylyl transferase"/>
    <property type="match status" value="1"/>
</dbReference>
<sequence length="312" mass="34664">MAVRDGALLNDTACKIRDPSREERKKEWEQRDFAVLQLARLVFFFLFRKGKAKIPFFDLFLHKDNILPASLLKKGHGNIVNLMAYATGVTPASRSIFPICSRALLFRLRVASILESSPSTFFTRVQAHQLFSTSRAPLFSSVKCSTSSLETAASRPNVVDILEERGLLESITSENLRSACSDPSVAPTAGHQAVGLIGDPSGKSLERPELDALTLEKNIAGIKNILVKILGGNARLLCDFLITTMLDFLKNVGRFARVGQMMAKESVKKRLGSEQAGTDLIRKILQTEEDGAVWLSPSMLSPYKFYQYFFSR</sequence>
<protein>
    <submittedName>
        <fullName evidence="2">Uncharacterized protein</fullName>
    </submittedName>
</protein>
<evidence type="ECO:0000256" key="1">
    <source>
        <dbReference type="ARBA" id="ARBA00048248"/>
    </source>
</evidence>
<keyword evidence="3" id="KW-1185">Reference proteome</keyword>
<organism evidence="2 3">
    <name type="scientific">Brassica rapa subsp. trilocularis</name>
    <dbReference type="NCBI Taxonomy" id="1813537"/>
    <lineage>
        <taxon>Eukaryota</taxon>
        <taxon>Viridiplantae</taxon>
        <taxon>Streptophyta</taxon>
        <taxon>Embryophyta</taxon>
        <taxon>Tracheophyta</taxon>
        <taxon>Spermatophyta</taxon>
        <taxon>Magnoliopsida</taxon>
        <taxon>eudicotyledons</taxon>
        <taxon>Gunneridae</taxon>
        <taxon>Pentapetalae</taxon>
        <taxon>rosids</taxon>
        <taxon>malvids</taxon>
        <taxon>Brassicales</taxon>
        <taxon>Brassicaceae</taxon>
        <taxon>Brassiceae</taxon>
        <taxon>Brassica</taxon>
    </lineage>
</organism>